<gene>
    <name evidence="6" type="ORF">SAMN05444365_103545</name>
</gene>
<dbReference type="OrthoDB" id="9758307at2"/>
<evidence type="ECO:0000256" key="3">
    <source>
        <dbReference type="RuleBase" id="RU362073"/>
    </source>
</evidence>
<dbReference type="Gene3D" id="1.20.1330.10">
    <property type="entry name" value="f41 fragment of flagellin, N-terminal domain"/>
    <property type="match status" value="1"/>
</dbReference>
<accession>A0A1H3MVM9</accession>
<evidence type="ECO:0000313" key="6">
    <source>
        <dbReference type="EMBL" id="SDY80757.1"/>
    </source>
</evidence>
<keyword evidence="7" id="KW-1185">Reference proteome</keyword>
<keyword evidence="6" id="KW-0966">Cell projection</keyword>
<dbReference type="GO" id="GO:0009288">
    <property type="term" value="C:bacterial-type flagellum"/>
    <property type="evidence" value="ECO:0007669"/>
    <property type="project" value="UniProtKB-SubCell"/>
</dbReference>
<dbReference type="InterPro" id="IPR001492">
    <property type="entry name" value="Flagellin"/>
</dbReference>
<dbReference type="Pfam" id="PF00669">
    <property type="entry name" value="Flagellin_N"/>
    <property type="match status" value="1"/>
</dbReference>
<comment type="subcellular location">
    <subcellularLocation>
        <location evidence="3">Secreted</location>
    </subcellularLocation>
    <subcellularLocation>
        <location evidence="3">Bacterial flagellum</location>
    </subcellularLocation>
</comment>
<sequence length="297" mass="31601">MAINLRVTQQSIATRVMTGLQGNLGRIGDLQQQLSSGKILSRPSDSPTGTVSAMQLRGEMRATQQHARNAEDGLGWLNTIDSTLTSVSTQVNRVRDLTLQANSAGASSAPEAREALAVEVENIREALIALANTRYLDRPVFGGTTAGGAAYDANGAYVGDAGRVYRTVGDGTKVRVDANGPEAFGTGPQQLFNVLTSIATNMRENAGSLGGDLDNLDGVISSIRTQLADVGARANRVTNMRQTAEDRLLTLKTQLSDVEDIDLPETIMQLKLQEVAYQAALAATAKVVQPSLMDFLR</sequence>
<protein>
    <recommendedName>
        <fullName evidence="3">Flagellin</fullName>
    </recommendedName>
</protein>
<dbReference type="InterPro" id="IPR001029">
    <property type="entry name" value="Flagellin_N"/>
</dbReference>
<dbReference type="GO" id="GO:0005198">
    <property type="term" value="F:structural molecule activity"/>
    <property type="evidence" value="ECO:0007669"/>
    <property type="project" value="UniProtKB-UniRule"/>
</dbReference>
<dbReference type="Pfam" id="PF00700">
    <property type="entry name" value="Flagellin_C"/>
    <property type="match status" value="1"/>
</dbReference>
<dbReference type="Proteomes" id="UP000242415">
    <property type="component" value="Unassembled WGS sequence"/>
</dbReference>
<feature type="domain" description="Flagellin N-terminal" evidence="4">
    <location>
        <begin position="10"/>
        <end position="133"/>
    </location>
</feature>
<dbReference type="STRING" id="405436.SAMN05444365_103545"/>
<evidence type="ECO:0000256" key="1">
    <source>
        <dbReference type="ARBA" id="ARBA00005709"/>
    </source>
</evidence>
<proteinExistence type="inferred from homology"/>
<evidence type="ECO:0000259" key="5">
    <source>
        <dbReference type="Pfam" id="PF00700"/>
    </source>
</evidence>
<dbReference type="RefSeq" id="WP_091555585.1">
    <property type="nucleotide sequence ID" value="NZ_FNPH01000003.1"/>
</dbReference>
<organism evidence="6 7">
    <name type="scientific">Micromonospora pattaloongensis</name>
    <dbReference type="NCBI Taxonomy" id="405436"/>
    <lineage>
        <taxon>Bacteria</taxon>
        <taxon>Bacillati</taxon>
        <taxon>Actinomycetota</taxon>
        <taxon>Actinomycetes</taxon>
        <taxon>Micromonosporales</taxon>
        <taxon>Micromonosporaceae</taxon>
        <taxon>Micromonospora</taxon>
    </lineage>
</organism>
<reference evidence="7" key="1">
    <citation type="submission" date="2016-10" db="EMBL/GenBank/DDBJ databases">
        <authorList>
            <person name="Varghese N."/>
            <person name="Submissions S."/>
        </authorList>
    </citation>
    <scope>NUCLEOTIDE SEQUENCE [LARGE SCALE GENOMIC DNA]</scope>
    <source>
        <strain evidence="7">DSM 45245</strain>
    </source>
</reference>
<dbReference type="EMBL" id="FNPH01000003">
    <property type="protein sequence ID" value="SDY80757.1"/>
    <property type="molecule type" value="Genomic_DNA"/>
</dbReference>
<feature type="domain" description="Flagellin C-terminal" evidence="5">
    <location>
        <begin position="213"/>
        <end position="296"/>
    </location>
</feature>
<comment type="similarity">
    <text evidence="1 3">Belongs to the bacterial flagellin family.</text>
</comment>
<name>A0A1H3MVM9_9ACTN</name>
<keyword evidence="6" id="KW-0282">Flagellum</keyword>
<comment type="function">
    <text evidence="3">Flagellin is the subunit protein which polymerizes to form the filaments of bacterial flagella.</text>
</comment>
<evidence type="ECO:0000313" key="7">
    <source>
        <dbReference type="Proteomes" id="UP000242415"/>
    </source>
</evidence>
<keyword evidence="6" id="KW-0969">Cilium</keyword>
<dbReference type="GO" id="GO:0005576">
    <property type="term" value="C:extracellular region"/>
    <property type="evidence" value="ECO:0007669"/>
    <property type="project" value="UniProtKB-SubCell"/>
</dbReference>
<dbReference type="AlphaFoldDB" id="A0A1H3MVM9"/>
<evidence type="ECO:0000259" key="4">
    <source>
        <dbReference type="Pfam" id="PF00669"/>
    </source>
</evidence>
<keyword evidence="2 3" id="KW-0975">Bacterial flagellum</keyword>
<keyword evidence="3" id="KW-0964">Secreted</keyword>
<dbReference type="PANTHER" id="PTHR42792:SF1">
    <property type="entry name" value="FLAGELLAR HOOK-ASSOCIATED PROTEIN 3"/>
    <property type="match status" value="1"/>
</dbReference>
<dbReference type="PANTHER" id="PTHR42792">
    <property type="entry name" value="FLAGELLIN"/>
    <property type="match status" value="1"/>
</dbReference>
<dbReference type="SUPFAM" id="SSF64518">
    <property type="entry name" value="Phase 1 flagellin"/>
    <property type="match status" value="1"/>
</dbReference>
<evidence type="ECO:0000256" key="2">
    <source>
        <dbReference type="ARBA" id="ARBA00023143"/>
    </source>
</evidence>
<dbReference type="InterPro" id="IPR046358">
    <property type="entry name" value="Flagellin_C"/>
</dbReference>